<dbReference type="EMBL" id="JBEPEK010000904">
    <property type="protein sequence ID" value="MER7187758.1"/>
    <property type="molecule type" value="Genomic_DNA"/>
</dbReference>
<organism evidence="1 2">
    <name type="scientific">Streptomyces hyaluromycini</name>
    <dbReference type="NCBI Taxonomy" id="1377993"/>
    <lineage>
        <taxon>Bacteria</taxon>
        <taxon>Bacillati</taxon>
        <taxon>Actinomycetota</taxon>
        <taxon>Actinomycetes</taxon>
        <taxon>Kitasatosporales</taxon>
        <taxon>Streptomycetaceae</taxon>
        <taxon>Streptomyces</taxon>
    </lineage>
</organism>
<proteinExistence type="predicted"/>
<keyword evidence="2" id="KW-1185">Reference proteome</keyword>
<evidence type="ECO:0000313" key="2">
    <source>
        <dbReference type="Proteomes" id="UP001474181"/>
    </source>
</evidence>
<accession>A0ABV1XFK2</accession>
<reference evidence="1 2" key="1">
    <citation type="submission" date="2024-06" db="EMBL/GenBank/DDBJ databases">
        <title>The Natural Products Discovery Center: Release of the First 8490 Sequenced Strains for Exploring Actinobacteria Biosynthetic Diversity.</title>
        <authorList>
            <person name="Kalkreuter E."/>
            <person name="Kautsar S.A."/>
            <person name="Yang D."/>
            <person name="Bader C.D."/>
            <person name="Teijaro C.N."/>
            <person name="Fluegel L."/>
            <person name="Davis C.M."/>
            <person name="Simpson J.R."/>
            <person name="Lauterbach L."/>
            <person name="Steele A.D."/>
            <person name="Gui C."/>
            <person name="Meng S."/>
            <person name="Li G."/>
            <person name="Viehrig K."/>
            <person name="Ye F."/>
            <person name="Su P."/>
            <person name="Kiefer A.F."/>
            <person name="Nichols A."/>
            <person name="Cepeda A.J."/>
            <person name="Yan W."/>
            <person name="Fan B."/>
            <person name="Jiang Y."/>
            <person name="Adhikari A."/>
            <person name="Zheng C.-J."/>
            <person name="Schuster L."/>
            <person name="Cowan T.M."/>
            <person name="Smanski M.J."/>
            <person name="Chevrette M.G."/>
            <person name="De Carvalho L.P.S."/>
            <person name="Shen B."/>
        </authorList>
    </citation>
    <scope>NUCLEOTIDE SEQUENCE [LARGE SCALE GENOMIC DNA]</scope>
    <source>
        <strain evidence="1 2">NPDC000234</strain>
    </source>
</reference>
<comment type="caution">
    <text evidence="1">The sequence shown here is derived from an EMBL/GenBank/DDBJ whole genome shotgun (WGS) entry which is preliminary data.</text>
</comment>
<sequence>MSDLSYTPAFAPTDWIDNVHRIQADGTNGFNVRFDAIQADLQQAAAVVSEINTAIGRPVGVPTGQQLLTPGLDLVSTPNSVIGGWTYDETGAAHPDAGSAGGSAVMGLSLPADIRLVSFRAIGLFAGGATSLNILLLRIPLSDASATPDRLAEITNSTSVFTNPYDITVPVDTAFAAVDPDTFRYYIALSTGFVQDSSATSLATVQLAYTAS</sequence>
<protein>
    <submittedName>
        <fullName evidence="1">Uncharacterized protein</fullName>
    </submittedName>
</protein>
<dbReference type="RefSeq" id="WP_350792410.1">
    <property type="nucleotide sequence ID" value="NZ_JBEPEK010000904.1"/>
</dbReference>
<evidence type="ECO:0000313" key="1">
    <source>
        <dbReference type="EMBL" id="MER7187758.1"/>
    </source>
</evidence>
<name>A0ABV1XFK2_9ACTN</name>
<gene>
    <name evidence="1" type="ORF">ABT404_51295</name>
</gene>
<dbReference type="Proteomes" id="UP001474181">
    <property type="component" value="Unassembled WGS sequence"/>
</dbReference>